<comment type="caution">
    <text evidence="2">The sequence shown here is derived from an EMBL/GenBank/DDBJ whole genome shotgun (WGS) entry which is preliminary data.</text>
</comment>
<name>K2G7I5_9BACT</name>
<evidence type="ECO:0000313" key="2">
    <source>
        <dbReference type="EMBL" id="EKE26034.1"/>
    </source>
</evidence>
<proteinExistence type="predicted"/>
<feature type="transmembrane region" description="Helical" evidence="1">
    <location>
        <begin position="20"/>
        <end position="41"/>
    </location>
</feature>
<dbReference type="EMBL" id="AMFJ01000979">
    <property type="protein sequence ID" value="EKE26034.1"/>
    <property type="molecule type" value="Genomic_DNA"/>
</dbReference>
<reference evidence="2" key="1">
    <citation type="journal article" date="2012" name="Science">
        <title>Fermentation, hydrogen, and sulfur metabolism in multiple uncultivated bacterial phyla.</title>
        <authorList>
            <person name="Wrighton K.C."/>
            <person name="Thomas B.C."/>
            <person name="Sharon I."/>
            <person name="Miller C.S."/>
            <person name="Castelle C.J."/>
            <person name="VerBerkmoes N.C."/>
            <person name="Wilkins M.J."/>
            <person name="Hettich R.L."/>
            <person name="Lipton M.S."/>
            <person name="Williams K.H."/>
            <person name="Long P.E."/>
            <person name="Banfield J.F."/>
        </authorList>
    </citation>
    <scope>NUCLEOTIDE SEQUENCE [LARGE SCALE GENOMIC DNA]</scope>
</reference>
<sequence length="150" mass="18723">MKDIFDIKDVIFLNFFDSKFFSYFSVVFAALFFLLIVFYVYRKFKEKLQLIEERELRKKKLKDEYINWIKRISKDDQEKIYKLNFLVRKYLEESKNISKSTKKTKNELKDFWDDNLNGFFEICEKAEFWKFSEFDFESMKKMWLNVIEKY</sequence>
<organism evidence="2">
    <name type="scientific">uncultured bacterium</name>
    <name type="common">gcode 4</name>
    <dbReference type="NCBI Taxonomy" id="1234023"/>
    <lineage>
        <taxon>Bacteria</taxon>
        <taxon>environmental samples</taxon>
    </lineage>
</organism>
<accession>K2G7I5</accession>
<keyword evidence="1" id="KW-0472">Membrane</keyword>
<gene>
    <name evidence="2" type="ORF">ACD_4C00463G0001</name>
</gene>
<keyword evidence="1" id="KW-1133">Transmembrane helix</keyword>
<keyword evidence="1" id="KW-0812">Transmembrane</keyword>
<protein>
    <submittedName>
        <fullName evidence="2">Uncharacterized protein</fullName>
    </submittedName>
</protein>
<evidence type="ECO:0000256" key="1">
    <source>
        <dbReference type="SAM" id="Phobius"/>
    </source>
</evidence>
<dbReference type="AlphaFoldDB" id="K2G7I5"/>